<proteinExistence type="predicted"/>
<name>A0A6C0HWP8_9ZZZZ</name>
<organism evidence="1">
    <name type="scientific">viral metagenome</name>
    <dbReference type="NCBI Taxonomy" id="1070528"/>
    <lineage>
        <taxon>unclassified sequences</taxon>
        <taxon>metagenomes</taxon>
        <taxon>organismal metagenomes</taxon>
    </lineage>
</organism>
<evidence type="ECO:0000313" key="1">
    <source>
        <dbReference type="EMBL" id="QHT84647.1"/>
    </source>
</evidence>
<dbReference type="EMBL" id="MN740022">
    <property type="protein sequence ID" value="QHT84647.1"/>
    <property type="molecule type" value="Genomic_DNA"/>
</dbReference>
<dbReference type="AlphaFoldDB" id="A0A6C0HWP8"/>
<reference evidence="1" key="1">
    <citation type="journal article" date="2020" name="Nature">
        <title>Giant virus diversity and host interactions through global metagenomics.</title>
        <authorList>
            <person name="Schulz F."/>
            <person name="Roux S."/>
            <person name="Paez-Espino D."/>
            <person name="Jungbluth S."/>
            <person name="Walsh D.A."/>
            <person name="Denef V.J."/>
            <person name="McMahon K.D."/>
            <person name="Konstantinidis K.T."/>
            <person name="Eloe-Fadrosh E.A."/>
            <person name="Kyrpides N.C."/>
            <person name="Woyke T."/>
        </authorList>
    </citation>
    <scope>NUCLEOTIDE SEQUENCE</scope>
    <source>
        <strain evidence="1">GVMAG-M-3300023184-177</strain>
    </source>
</reference>
<accession>A0A6C0HWP8</accession>
<protein>
    <submittedName>
        <fullName evidence="1">Uncharacterized protein</fullName>
    </submittedName>
</protein>
<sequence>MSNKFPISMSEWCSLFKTNDTQGNEDECCTAICCPVKLPLLLLILPCTFYNICMNKCVK</sequence>